<dbReference type="EMBL" id="SNWM01000003">
    <property type="protein sequence ID" value="TDO21598.1"/>
    <property type="molecule type" value="Genomic_DNA"/>
</dbReference>
<keyword evidence="1" id="KW-1133">Transmembrane helix</keyword>
<evidence type="ECO:0000313" key="2">
    <source>
        <dbReference type="EMBL" id="TDO21598.1"/>
    </source>
</evidence>
<feature type="transmembrane region" description="Helical" evidence="1">
    <location>
        <begin position="113"/>
        <end position="136"/>
    </location>
</feature>
<evidence type="ECO:0008006" key="4">
    <source>
        <dbReference type="Google" id="ProtNLM"/>
    </source>
</evidence>
<organism evidence="2 3">
    <name type="scientific">Pedobacter duraquae</name>
    <dbReference type="NCBI Taxonomy" id="425511"/>
    <lineage>
        <taxon>Bacteria</taxon>
        <taxon>Pseudomonadati</taxon>
        <taxon>Bacteroidota</taxon>
        <taxon>Sphingobacteriia</taxon>
        <taxon>Sphingobacteriales</taxon>
        <taxon>Sphingobacteriaceae</taxon>
        <taxon>Pedobacter</taxon>
    </lineage>
</organism>
<gene>
    <name evidence="2" type="ORF">CLV32_2703</name>
</gene>
<proteinExistence type="predicted"/>
<name>A0A4V3C3C8_9SPHI</name>
<feature type="transmembrane region" description="Helical" evidence="1">
    <location>
        <begin position="54"/>
        <end position="72"/>
    </location>
</feature>
<dbReference type="Proteomes" id="UP000295499">
    <property type="component" value="Unassembled WGS sequence"/>
</dbReference>
<accession>A0A4V3C3C8</accession>
<feature type="transmembrane region" description="Helical" evidence="1">
    <location>
        <begin position="84"/>
        <end position="107"/>
    </location>
</feature>
<sequence>MGSGLNLYFCLLNITVLTIPRFTISYLSFALVLAGISLALHAIFPEILLALPKFWPLFIFVAGITYIAYIMADLGMKMKPEVGIMAVMASIAVKMLFSMAFVLIYSIKTGEKGLVFVGNFFSLYLLFSFFEIYTLLRNLRHQNK</sequence>
<keyword evidence="1" id="KW-0472">Membrane</keyword>
<keyword evidence="1" id="KW-0812">Transmembrane</keyword>
<protein>
    <recommendedName>
        <fullName evidence="4">ATP synthase protein I</fullName>
    </recommendedName>
</protein>
<keyword evidence="3" id="KW-1185">Reference proteome</keyword>
<feature type="transmembrane region" description="Helical" evidence="1">
    <location>
        <begin position="29"/>
        <end position="48"/>
    </location>
</feature>
<dbReference type="AlphaFoldDB" id="A0A4V3C3C8"/>
<evidence type="ECO:0000256" key="1">
    <source>
        <dbReference type="SAM" id="Phobius"/>
    </source>
</evidence>
<evidence type="ECO:0000313" key="3">
    <source>
        <dbReference type="Proteomes" id="UP000295499"/>
    </source>
</evidence>
<dbReference type="RefSeq" id="WP_243732310.1">
    <property type="nucleotide sequence ID" value="NZ_SNWM01000003.1"/>
</dbReference>
<comment type="caution">
    <text evidence="2">The sequence shown here is derived from an EMBL/GenBank/DDBJ whole genome shotgun (WGS) entry which is preliminary data.</text>
</comment>
<reference evidence="2 3" key="1">
    <citation type="submission" date="2019-03" db="EMBL/GenBank/DDBJ databases">
        <title>Genomic Encyclopedia of Archaeal and Bacterial Type Strains, Phase II (KMG-II): from individual species to whole genera.</title>
        <authorList>
            <person name="Goeker M."/>
        </authorList>
    </citation>
    <scope>NUCLEOTIDE SEQUENCE [LARGE SCALE GENOMIC DNA]</scope>
    <source>
        <strain evidence="2 3">DSM 19034</strain>
    </source>
</reference>